<feature type="compositionally biased region" description="Low complexity" evidence="1">
    <location>
        <begin position="239"/>
        <end position="253"/>
    </location>
</feature>
<dbReference type="AlphaFoldDB" id="A0A2U1KVL9"/>
<proteinExistence type="predicted"/>
<dbReference type="STRING" id="35608.A0A2U1KVL9"/>
<feature type="region of interest" description="Disordered" evidence="1">
    <location>
        <begin position="200"/>
        <end position="257"/>
    </location>
</feature>
<name>A0A2U1KVL9_ARTAN</name>
<gene>
    <name evidence="2" type="ORF">CTI12_AA559630</name>
</gene>
<dbReference type="Proteomes" id="UP000245207">
    <property type="component" value="Unassembled WGS sequence"/>
</dbReference>
<accession>A0A2U1KVL9</accession>
<keyword evidence="3" id="KW-1185">Reference proteome</keyword>
<sequence>MATPPSEYAMSRTPHFQELRTASGSDNLQGCFHFLFTQRHAEIDGLINVLREKRDELFKKIERMEKLVEEGEGFCVFHDAGNAGLEYWIRETMDKFVQPYDKECMKMAMLKHEQTFKEQVYELHRLYQVQKMLMKNMQRSTHSLQENICFNNYQQQKNKFDLEQPAPTKEYDHVKQTLDNQETEEDECVIELTLAPTSFNRKRSTTNKPESSDSMASFSSSSTGSSHIKRVERITRDNSSFLSGNRINSSSSSDRTLKQQPWMYQVLSLNMT</sequence>
<dbReference type="EMBL" id="PKPP01013534">
    <property type="protein sequence ID" value="PWA40799.1"/>
    <property type="molecule type" value="Genomic_DNA"/>
</dbReference>
<reference evidence="2 3" key="1">
    <citation type="journal article" date="2018" name="Mol. Plant">
        <title>The genome of Artemisia annua provides insight into the evolution of Asteraceae family and artemisinin biosynthesis.</title>
        <authorList>
            <person name="Shen Q."/>
            <person name="Zhang L."/>
            <person name="Liao Z."/>
            <person name="Wang S."/>
            <person name="Yan T."/>
            <person name="Shi P."/>
            <person name="Liu M."/>
            <person name="Fu X."/>
            <person name="Pan Q."/>
            <person name="Wang Y."/>
            <person name="Lv Z."/>
            <person name="Lu X."/>
            <person name="Zhang F."/>
            <person name="Jiang W."/>
            <person name="Ma Y."/>
            <person name="Chen M."/>
            <person name="Hao X."/>
            <person name="Li L."/>
            <person name="Tang Y."/>
            <person name="Lv G."/>
            <person name="Zhou Y."/>
            <person name="Sun X."/>
            <person name="Brodelius P.E."/>
            <person name="Rose J.K.C."/>
            <person name="Tang K."/>
        </authorList>
    </citation>
    <scope>NUCLEOTIDE SEQUENCE [LARGE SCALE GENOMIC DNA]</scope>
    <source>
        <strain evidence="3">cv. Huhao1</strain>
        <tissue evidence="2">Leaf</tissue>
    </source>
</reference>
<feature type="compositionally biased region" description="Low complexity" evidence="1">
    <location>
        <begin position="212"/>
        <end position="226"/>
    </location>
</feature>
<evidence type="ECO:0000256" key="1">
    <source>
        <dbReference type="SAM" id="MobiDB-lite"/>
    </source>
</evidence>
<dbReference type="OrthoDB" id="666348at2759"/>
<dbReference type="PANTHER" id="PTHR33167:SF26">
    <property type="entry name" value="EXPRESSED PROTEIN"/>
    <property type="match status" value="1"/>
</dbReference>
<evidence type="ECO:0000313" key="3">
    <source>
        <dbReference type="Proteomes" id="UP000245207"/>
    </source>
</evidence>
<evidence type="ECO:0000313" key="2">
    <source>
        <dbReference type="EMBL" id="PWA40799.1"/>
    </source>
</evidence>
<protein>
    <submittedName>
        <fullName evidence="2">Uncharacterized protein</fullName>
    </submittedName>
</protein>
<organism evidence="2 3">
    <name type="scientific">Artemisia annua</name>
    <name type="common">Sweet wormwood</name>
    <dbReference type="NCBI Taxonomy" id="35608"/>
    <lineage>
        <taxon>Eukaryota</taxon>
        <taxon>Viridiplantae</taxon>
        <taxon>Streptophyta</taxon>
        <taxon>Embryophyta</taxon>
        <taxon>Tracheophyta</taxon>
        <taxon>Spermatophyta</taxon>
        <taxon>Magnoliopsida</taxon>
        <taxon>eudicotyledons</taxon>
        <taxon>Gunneridae</taxon>
        <taxon>Pentapetalae</taxon>
        <taxon>asterids</taxon>
        <taxon>campanulids</taxon>
        <taxon>Asterales</taxon>
        <taxon>Asteraceae</taxon>
        <taxon>Asteroideae</taxon>
        <taxon>Anthemideae</taxon>
        <taxon>Artemisiinae</taxon>
        <taxon>Artemisia</taxon>
    </lineage>
</organism>
<dbReference type="PANTHER" id="PTHR33167">
    <property type="entry name" value="TRANSCRIPTION FACTOR, PUTATIVE (DUF863)-RELATED"/>
    <property type="match status" value="1"/>
</dbReference>
<comment type="caution">
    <text evidence="2">The sequence shown here is derived from an EMBL/GenBank/DDBJ whole genome shotgun (WGS) entry which is preliminary data.</text>
</comment>